<evidence type="ECO:0000313" key="2">
    <source>
        <dbReference type="EMBL" id="KAK9083211.1"/>
    </source>
</evidence>
<protein>
    <submittedName>
        <fullName evidence="2">Uncharacterized protein</fullName>
    </submittedName>
</protein>
<evidence type="ECO:0000256" key="1">
    <source>
        <dbReference type="SAM" id="MobiDB-lite"/>
    </source>
</evidence>
<gene>
    <name evidence="2" type="ORF">Scep_029682</name>
</gene>
<dbReference type="Proteomes" id="UP001419268">
    <property type="component" value="Unassembled WGS sequence"/>
</dbReference>
<reference evidence="2 3" key="1">
    <citation type="submission" date="2024-01" db="EMBL/GenBank/DDBJ databases">
        <title>Genome assemblies of Stephania.</title>
        <authorList>
            <person name="Yang L."/>
        </authorList>
    </citation>
    <scope>NUCLEOTIDE SEQUENCE [LARGE SCALE GENOMIC DNA]</scope>
    <source>
        <strain evidence="2">JXDWG</strain>
        <tissue evidence="2">Leaf</tissue>
    </source>
</reference>
<feature type="region of interest" description="Disordered" evidence="1">
    <location>
        <begin position="31"/>
        <end position="87"/>
    </location>
</feature>
<name>A0AAP0DYD2_9MAGN</name>
<sequence>MEERCHNMMGRAEVAAAECEEPVRLGVPAEPHHHRHHHVEIESCSPGSHARRSLQEDQTCEGTCSPRSALHQSGNTNSVSNGEWATPRQSSICVASKKVAMMWAHGRWQPELDVEVM</sequence>
<evidence type="ECO:0000313" key="3">
    <source>
        <dbReference type="Proteomes" id="UP001419268"/>
    </source>
</evidence>
<dbReference type="EMBL" id="JBBNAG010000013">
    <property type="protein sequence ID" value="KAK9083211.1"/>
    <property type="molecule type" value="Genomic_DNA"/>
</dbReference>
<dbReference type="AlphaFoldDB" id="A0AAP0DYD2"/>
<proteinExistence type="predicted"/>
<comment type="caution">
    <text evidence="2">The sequence shown here is derived from an EMBL/GenBank/DDBJ whole genome shotgun (WGS) entry which is preliminary data.</text>
</comment>
<organism evidence="2 3">
    <name type="scientific">Stephania cephalantha</name>
    <dbReference type="NCBI Taxonomy" id="152367"/>
    <lineage>
        <taxon>Eukaryota</taxon>
        <taxon>Viridiplantae</taxon>
        <taxon>Streptophyta</taxon>
        <taxon>Embryophyta</taxon>
        <taxon>Tracheophyta</taxon>
        <taxon>Spermatophyta</taxon>
        <taxon>Magnoliopsida</taxon>
        <taxon>Ranunculales</taxon>
        <taxon>Menispermaceae</taxon>
        <taxon>Menispermoideae</taxon>
        <taxon>Cissampelideae</taxon>
        <taxon>Stephania</taxon>
    </lineage>
</organism>
<feature type="compositionally biased region" description="Polar residues" evidence="1">
    <location>
        <begin position="56"/>
        <end position="87"/>
    </location>
</feature>
<keyword evidence="3" id="KW-1185">Reference proteome</keyword>
<accession>A0AAP0DYD2</accession>